<organism evidence="9 10">
    <name type="scientific">bacterium (Candidatus Gribaldobacteria) CG03_land_8_20_14_0_80_36_40</name>
    <dbReference type="NCBI Taxonomy" id="2014271"/>
    <lineage>
        <taxon>Bacteria</taxon>
        <taxon>Candidatus Gribaldobacteria</taxon>
    </lineage>
</organism>
<keyword evidence="3 6" id="KW-0694">RNA-binding</keyword>
<dbReference type="FunFam" id="1.10.455.10:FF:000001">
    <property type="entry name" value="30S ribosomal protein S7"/>
    <property type="match status" value="1"/>
</dbReference>
<dbReference type="Proteomes" id="UP000228816">
    <property type="component" value="Unassembled WGS sequence"/>
</dbReference>
<dbReference type="GO" id="GO:0015935">
    <property type="term" value="C:small ribosomal subunit"/>
    <property type="evidence" value="ECO:0007669"/>
    <property type="project" value="InterPro"/>
</dbReference>
<proteinExistence type="inferred from homology"/>
<dbReference type="HAMAP" id="MF_00480_B">
    <property type="entry name" value="Ribosomal_uS7_B"/>
    <property type="match status" value="1"/>
</dbReference>
<dbReference type="AlphaFoldDB" id="A0A2M7BZR0"/>
<sequence length="154" mass="17599">MSKKFKQKEITPDSVYDSIMVSKFINQVMRKGKKTIARRIVYKAFEIIKKETGKEPLEVFEKALENAAPLVEVKARRIGGATYQVPKEVKGKRRLSLAMRWIVSAAKAKKGKSMEKKLAQEIAQAFKNEGEAIRKKVNLHKMAEANRAFARFSR</sequence>
<dbReference type="GO" id="GO:0003735">
    <property type="term" value="F:structural constituent of ribosome"/>
    <property type="evidence" value="ECO:0007669"/>
    <property type="project" value="InterPro"/>
</dbReference>
<evidence type="ECO:0000256" key="4">
    <source>
        <dbReference type="ARBA" id="ARBA00022980"/>
    </source>
</evidence>
<dbReference type="InterPro" id="IPR000235">
    <property type="entry name" value="Ribosomal_uS7"/>
</dbReference>
<evidence type="ECO:0000256" key="3">
    <source>
        <dbReference type="ARBA" id="ARBA00022884"/>
    </source>
</evidence>
<dbReference type="SUPFAM" id="SSF47973">
    <property type="entry name" value="Ribosomal protein S7"/>
    <property type="match status" value="1"/>
</dbReference>
<reference evidence="10" key="1">
    <citation type="submission" date="2017-09" db="EMBL/GenBank/DDBJ databases">
        <title>Depth-based differentiation of microbial function through sediment-hosted aquifers and enrichment of novel symbionts in the deep terrestrial subsurface.</title>
        <authorList>
            <person name="Probst A.J."/>
            <person name="Ladd B."/>
            <person name="Jarett J.K."/>
            <person name="Geller-Mcgrath D.E."/>
            <person name="Sieber C.M.K."/>
            <person name="Emerson J.B."/>
            <person name="Anantharaman K."/>
            <person name="Thomas B.C."/>
            <person name="Malmstrom R."/>
            <person name="Stieglmeier M."/>
            <person name="Klingl A."/>
            <person name="Woyke T."/>
            <person name="Ryan C.M."/>
            <person name="Banfield J.F."/>
        </authorList>
    </citation>
    <scope>NUCLEOTIDE SEQUENCE [LARGE SCALE GENOMIC DNA]</scope>
</reference>
<dbReference type="Gene3D" id="1.10.455.10">
    <property type="entry name" value="Ribosomal protein S7 domain"/>
    <property type="match status" value="1"/>
</dbReference>
<dbReference type="PROSITE" id="PS00052">
    <property type="entry name" value="RIBOSOMAL_S7"/>
    <property type="match status" value="1"/>
</dbReference>
<evidence type="ECO:0000256" key="5">
    <source>
        <dbReference type="ARBA" id="ARBA00023274"/>
    </source>
</evidence>
<dbReference type="GO" id="GO:0019843">
    <property type="term" value="F:rRNA binding"/>
    <property type="evidence" value="ECO:0007669"/>
    <property type="project" value="UniProtKB-UniRule"/>
</dbReference>
<evidence type="ECO:0000313" key="10">
    <source>
        <dbReference type="Proteomes" id="UP000228816"/>
    </source>
</evidence>
<comment type="similarity">
    <text evidence="1 6 7">Belongs to the universal ribosomal protein uS7 family.</text>
</comment>
<keyword evidence="4 6" id="KW-0689">Ribosomal protein</keyword>
<protein>
    <recommendedName>
        <fullName evidence="6">Small ribosomal subunit protein uS7</fullName>
    </recommendedName>
</protein>
<keyword evidence="6" id="KW-0820">tRNA-binding</keyword>
<evidence type="ECO:0000256" key="1">
    <source>
        <dbReference type="ARBA" id="ARBA00007151"/>
    </source>
</evidence>
<dbReference type="Pfam" id="PF00177">
    <property type="entry name" value="Ribosomal_S7"/>
    <property type="match status" value="1"/>
</dbReference>
<dbReference type="InterPro" id="IPR005717">
    <property type="entry name" value="Ribosomal_uS7_bac/org-type"/>
</dbReference>
<evidence type="ECO:0000313" key="9">
    <source>
        <dbReference type="EMBL" id="PIV14213.1"/>
    </source>
</evidence>
<evidence type="ECO:0000259" key="8">
    <source>
        <dbReference type="Pfam" id="PF00177"/>
    </source>
</evidence>
<name>A0A2M7BZR0_9BACT</name>
<feature type="domain" description="Small ribosomal subunit protein uS7" evidence="8">
    <location>
        <begin position="3"/>
        <end position="147"/>
    </location>
</feature>
<comment type="caution">
    <text evidence="9">The sequence shown here is derived from an EMBL/GenBank/DDBJ whole genome shotgun (WGS) entry which is preliminary data.</text>
</comment>
<evidence type="ECO:0000256" key="6">
    <source>
        <dbReference type="HAMAP-Rule" id="MF_00480"/>
    </source>
</evidence>
<keyword evidence="5 6" id="KW-0687">Ribonucleoprotein</keyword>
<comment type="function">
    <text evidence="6">One of the primary rRNA binding proteins, it binds directly to 16S rRNA where it nucleates assembly of the head domain of the 30S subunit. Is located at the subunit interface close to the decoding center, probably blocks exit of the E-site tRNA.</text>
</comment>
<dbReference type="InterPro" id="IPR023798">
    <property type="entry name" value="Ribosomal_uS7_dom"/>
</dbReference>
<dbReference type="NCBIfam" id="TIGR01029">
    <property type="entry name" value="rpsG_bact"/>
    <property type="match status" value="1"/>
</dbReference>
<keyword evidence="2 6" id="KW-0699">rRNA-binding</keyword>
<dbReference type="EMBL" id="PEUS01000005">
    <property type="protein sequence ID" value="PIV14213.1"/>
    <property type="molecule type" value="Genomic_DNA"/>
</dbReference>
<comment type="subunit">
    <text evidence="6">Part of the 30S ribosomal subunit. Contacts proteins S9 and S11.</text>
</comment>
<dbReference type="GO" id="GO:0000049">
    <property type="term" value="F:tRNA binding"/>
    <property type="evidence" value="ECO:0007669"/>
    <property type="project" value="UniProtKB-UniRule"/>
</dbReference>
<evidence type="ECO:0000256" key="7">
    <source>
        <dbReference type="RuleBase" id="RU003619"/>
    </source>
</evidence>
<evidence type="ECO:0000256" key="2">
    <source>
        <dbReference type="ARBA" id="ARBA00022730"/>
    </source>
</evidence>
<dbReference type="PIRSF" id="PIRSF002122">
    <property type="entry name" value="RPS7p_RPS7a_RPS5e_RPS7o"/>
    <property type="match status" value="1"/>
</dbReference>
<dbReference type="PANTHER" id="PTHR11205">
    <property type="entry name" value="RIBOSOMAL PROTEIN S7"/>
    <property type="match status" value="1"/>
</dbReference>
<dbReference type="InterPro" id="IPR036823">
    <property type="entry name" value="Ribosomal_uS7_dom_sf"/>
</dbReference>
<dbReference type="InterPro" id="IPR020606">
    <property type="entry name" value="Ribosomal_uS7_CS"/>
</dbReference>
<dbReference type="GO" id="GO:0006412">
    <property type="term" value="P:translation"/>
    <property type="evidence" value="ECO:0007669"/>
    <property type="project" value="UniProtKB-UniRule"/>
</dbReference>
<dbReference type="CDD" id="cd14869">
    <property type="entry name" value="uS7_Bacteria"/>
    <property type="match status" value="1"/>
</dbReference>
<gene>
    <name evidence="6" type="primary">rpsG</name>
    <name evidence="9" type="ORF">COS44_00140</name>
</gene>
<accession>A0A2M7BZR0</accession>